<gene>
    <name evidence="2" type="ORF">GCM10008018_25740</name>
</gene>
<dbReference type="PROSITE" id="PS51272">
    <property type="entry name" value="SLH"/>
    <property type="match status" value="3"/>
</dbReference>
<feature type="domain" description="SLH" evidence="1">
    <location>
        <begin position="529"/>
        <end position="589"/>
    </location>
</feature>
<dbReference type="PANTHER" id="PTHR43308">
    <property type="entry name" value="OUTER MEMBRANE PROTEIN ALPHA-RELATED"/>
    <property type="match status" value="1"/>
</dbReference>
<comment type="caution">
    <text evidence="2">The sequence shown here is derived from an EMBL/GenBank/DDBJ whole genome shotgun (WGS) entry which is preliminary data.</text>
</comment>
<dbReference type="RefSeq" id="WP_189012030.1">
    <property type="nucleotide sequence ID" value="NZ_BMHE01000010.1"/>
</dbReference>
<evidence type="ECO:0000313" key="3">
    <source>
        <dbReference type="Proteomes" id="UP000615455"/>
    </source>
</evidence>
<dbReference type="InterPro" id="IPR008965">
    <property type="entry name" value="CBM2/CBM3_carb-bd_dom_sf"/>
</dbReference>
<reference evidence="3" key="1">
    <citation type="journal article" date="2019" name="Int. J. Syst. Evol. Microbiol.">
        <title>The Global Catalogue of Microorganisms (GCM) 10K type strain sequencing project: providing services to taxonomists for standard genome sequencing and annotation.</title>
        <authorList>
            <consortium name="The Broad Institute Genomics Platform"/>
            <consortium name="The Broad Institute Genome Sequencing Center for Infectious Disease"/>
            <person name="Wu L."/>
            <person name="Ma J."/>
        </authorList>
    </citation>
    <scope>NUCLEOTIDE SEQUENCE [LARGE SCALE GENOMIC DNA]</scope>
    <source>
        <strain evidence="3">CGMCC 1.15043</strain>
    </source>
</reference>
<dbReference type="InterPro" id="IPR001119">
    <property type="entry name" value="SLH_dom"/>
</dbReference>
<dbReference type="InterPro" id="IPR051465">
    <property type="entry name" value="Cell_Envelope_Struct_Comp"/>
</dbReference>
<dbReference type="CDD" id="cd08547">
    <property type="entry name" value="Type_II_cohesin"/>
    <property type="match status" value="1"/>
</dbReference>
<proteinExistence type="predicted"/>
<dbReference type="PANTHER" id="PTHR43308:SF5">
    <property type="entry name" value="S-LAYER PROTEIN _ PEPTIDOGLYCAN ENDO-BETA-N-ACETYLGLUCOSAMINIDASE"/>
    <property type="match status" value="1"/>
</dbReference>
<evidence type="ECO:0000259" key="1">
    <source>
        <dbReference type="PROSITE" id="PS51272"/>
    </source>
</evidence>
<dbReference type="Pfam" id="PF00395">
    <property type="entry name" value="SLH"/>
    <property type="match status" value="3"/>
</dbReference>
<keyword evidence="3" id="KW-1185">Reference proteome</keyword>
<accession>A0ABQ1ENG5</accession>
<dbReference type="EMBL" id="BMHE01000010">
    <property type="protein sequence ID" value="GFZ79025.1"/>
    <property type="molecule type" value="Genomic_DNA"/>
</dbReference>
<dbReference type="Gene3D" id="2.60.40.680">
    <property type="match status" value="1"/>
</dbReference>
<feature type="domain" description="SLH" evidence="1">
    <location>
        <begin position="466"/>
        <end position="525"/>
    </location>
</feature>
<evidence type="ECO:0000313" key="2">
    <source>
        <dbReference type="EMBL" id="GFZ79025.1"/>
    </source>
</evidence>
<dbReference type="Pfam" id="PF00963">
    <property type="entry name" value="Cohesin"/>
    <property type="match status" value="1"/>
</dbReference>
<dbReference type="SUPFAM" id="SSF49384">
    <property type="entry name" value="Carbohydrate-binding domain"/>
    <property type="match status" value="1"/>
</dbReference>
<feature type="domain" description="SLH" evidence="1">
    <location>
        <begin position="402"/>
        <end position="465"/>
    </location>
</feature>
<sequence>MIRKTGLFLCVMMLLIAVLPTSIALGAGVPTFTAKLSASQVNVDGNVVVTIYGKNVTDLYGYEAVLTYDVDRLEFNETKSKGSFEGYKILQDSGNQVTFAYTKMGNTTGENGDLAICTLIFKAKQSGQANVTLKQMKTVTSQLSASVWQVNAQAAVQINGTTGPGTGTGTGTGGMKEESNLYIPKETELRIELAPNGQTSVTAVIDSERLAQKLTDLQTKSGGTALYFEIPGESDLNALQLPLPTLYNSLKNLKDTVLTVRSHLGTYDLPMSILTQEQFASMAGREGATLIVRLDKAKSQHETQFDQSISGTGMERLSDIIDYKVILKIKDKEEEIHSFGSSFVTRFMFVDEAIADPAAATAVVYDPVTGEMEFVPSVFTVTNGKTEVKITRNSNSMYAIVHNKKTFDDMAGHWAQQDVEQLASKLIIAGTSDYMYTPDMQVTRAQFAALLVRGLGLSAEAGLNAFADVAATEWYASEVNTAAKYGLVQGVGEGKFNPDAQITREQMVVMMMKAIALVQGDKKSEAARNVSFADQNRISDYAREAIAEAAAKGLIQGKTETEFAPQYVATRAEAAVIIKRVLQYAKLIN</sequence>
<name>A0ABQ1ENG5_9BACL</name>
<organism evidence="2 3">
    <name type="scientific">Paenibacillus marchantiophytorum</name>
    <dbReference type="NCBI Taxonomy" id="1619310"/>
    <lineage>
        <taxon>Bacteria</taxon>
        <taxon>Bacillati</taxon>
        <taxon>Bacillota</taxon>
        <taxon>Bacilli</taxon>
        <taxon>Bacillales</taxon>
        <taxon>Paenibacillaceae</taxon>
        <taxon>Paenibacillus</taxon>
    </lineage>
</organism>
<dbReference type="InterPro" id="IPR002102">
    <property type="entry name" value="Cohesin_dom"/>
</dbReference>
<dbReference type="Proteomes" id="UP000615455">
    <property type="component" value="Unassembled WGS sequence"/>
</dbReference>
<protein>
    <recommendedName>
        <fullName evidence="1">SLH domain-containing protein</fullName>
    </recommendedName>
</protein>